<keyword evidence="3" id="KW-1185">Reference proteome</keyword>
<reference evidence="2 3" key="1">
    <citation type="submission" date="2019-03" db="EMBL/GenBank/DDBJ databases">
        <title>Genomic Encyclopedia of Type Strains, Phase IV (KMG-IV): sequencing the most valuable type-strain genomes for metagenomic binning, comparative biology and taxonomic classification.</title>
        <authorList>
            <person name="Goeker M."/>
        </authorList>
    </citation>
    <scope>NUCLEOTIDE SEQUENCE [LARGE SCALE GENOMIC DNA]</scope>
    <source>
        <strain evidence="2 3">DSM 9035</strain>
    </source>
</reference>
<proteinExistence type="predicted"/>
<dbReference type="InterPro" id="IPR027417">
    <property type="entry name" value="P-loop_NTPase"/>
</dbReference>
<dbReference type="OrthoDB" id="7202530at2"/>
<evidence type="ECO:0000313" key="2">
    <source>
        <dbReference type="EMBL" id="TCT05632.1"/>
    </source>
</evidence>
<name>A0A4R3LYA3_9HYPH</name>
<dbReference type="Proteomes" id="UP000294664">
    <property type="component" value="Unassembled WGS sequence"/>
</dbReference>
<dbReference type="AlphaFoldDB" id="A0A4R3LYA3"/>
<organism evidence="2 3">
    <name type="scientific">Aquabacter spiritensis</name>
    <dbReference type="NCBI Taxonomy" id="933073"/>
    <lineage>
        <taxon>Bacteria</taxon>
        <taxon>Pseudomonadati</taxon>
        <taxon>Pseudomonadota</taxon>
        <taxon>Alphaproteobacteria</taxon>
        <taxon>Hyphomicrobiales</taxon>
        <taxon>Xanthobacteraceae</taxon>
        <taxon>Aquabacter</taxon>
    </lineage>
</organism>
<protein>
    <recommendedName>
        <fullName evidence="4">Protein ImuA</fullName>
    </recommendedName>
</protein>
<sequence length="365" mass="36985">MSPPSMAEIAGLRRRIAAIAASGRIAAVGPGWAVAGAGPNDASAPDRRAPEASPANPERDTPGRDTPARDAPAGDGPERPGRNLEGPDQDGTGQDGTGQDGPDQDGAGQDGADPGPADGRRLAFGVADLDRSLGGGLAFGTLHEAAAAAIGAEATLAAFGLGLAAMAARLRRRPVLVVQQDLAGFEAGGLYGPGLAEMGLPEGRILLVRVRRTQDVLLVMEEASRCVGLSAVLGETAAPVPDLLTATRRLALAARAGGTLSLLLRQARDSAPCAAATRWLIAPRPSRPQDAYGGLGPVCLSAALTRNRLGPPGEWELELRAGGFAPAPPREARHEPRIVLPGAAPLSRPVAGAPVDGPHRTALGA</sequence>
<feature type="region of interest" description="Disordered" evidence="1">
    <location>
        <begin position="344"/>
        <end position="365"/>
    </location>
</feature>
<comment type="caution">
    <text evidence="2">The sequence shown here is derived from an EMBL/GenBank/DDBJ whole genome shotgun (WGS) entry which is preliminary data.</text>
</comment>
<feature type="region of interest" description="Disordered" evidence="1">
    <location>
        <begin position="31"/>
        <end position="121"/>
    </location>
</feature>
<accession>A0A4R3LYA3</accession>
<dbReference type="EMBL" id="SMAI01000004">
    <property type="protein sequence ID" value="TCT05632.1"/>
    <property type="molecule type" value="Genomic_DNA"/>
</dbReference>
<gene>
    <name evidence="2" type="ORF">EDC64_104189</name>
</gene>
<dbReference type="RefSeq" id="WP_132030969.1">
    <property type="nucleotide sequence ID" value="NZ_SMAI01000004.1"/>
</dbReference>
<evidence type="ECO:0008006" key="4">
    <source>
        <dbReference type="Google" id="ProtNLM"/>
    </source>
</evidence>
<feature type="compositionally biased region" description="Basic and acidic residues" evidence="1">
    <location>
        <begin position="57"/>
        <end position="68"/>
    </location>
</feature>
<feature type="compositionally biased region" description="Low complexity" evidence="1">
    <location>
        <begin position="100"/>
        <end position="117"/>
    </location>
</feature>
<evidence type="ECO:0000313" key="3">
    <source>
        <dbReference type="Proteomes" id="UP000294664"/>
    </source>
</evidence>
<evidence type="ECO:0000256" key="1">
    <source>
        <dbReference type="SAM" id="MobiDB-lite"/>
    </source>
</evidence>
<dbReference type="Gene3D" id="3.40.50.300">
    <property type="entry name" value="P-loop containing nucleotide triphosphate hydrolases"/>
    <property type="match status" value="1"/>
</dbReference>
<dbReference type="SUPFAM" id="SSF52540">
    <property type="entry name" value="P-loop containing nucleoside triphosphate hydrolases"/>
    <property type="match status" value="1"/>
</dbReference>